<organism evidence="18 19">
    <name type="scientific">Candidatus Ishikawaella capsulata Mpkobe</name>
    <dbReference type="NCBI Taxonomy" id="476281"/>
    <lineage>
        <taxon>Bacteria</taxon>
        <taxon>Pseudomonadati</taxon>
        <taxon>Pseudomonadota</taxon>
        <taxon>Gammaproteobacteria</taxon>
        <taxon>Enterobacterales</taxon>
        <taxon>Enterobacteriaceae</taxon>
        <taxon>Candidatus Ishikawella</taxon>
    </lineage>
</organism>
<dbReference type="Proteomes" id="UP000061704">
    <property type="component" value="Chromosome"/>
</dbReference>
<evidence type="ECO:0000256" key="3">
    <source>
        <dbReference type="ARBA" id="ARBA00011700"/>
    </source>
</evidence>
<keyword evidence="8" id="KW-0249">Electron transport</keyword>
<dbReference type="PANTHER" id="PTHR36835:SF1">
    <property type="entry name" value="CYTOCHROME BO(3) UBIQUINOL OXIDASE SUBUNIT 4"/>
    <property type="match status" value="1"/>
</dbReference>
<feature type="transmembrane region" description="Helical" evidence="17">
    <location>
        <begin position="31"/>
        <end position="49"/>
    </location>
</feature>
<evidence type="ECO:0000313" key="18">
    <source>
        <dbReference type="EMBL" id="BAH83203.1"/>
    </source>
</evidence>
<evidence type="ECO:0000256" key="9">
    <source>
        <dbReference type="ARBA" id="ARBA00022989"/>
    </source>
</evidence>
<dbReference type="Pfam" id="PF03626">
    <property type="entry name" value="COX4_pro"/>
    <property type="match status" value="1"/>
</dbReference>
<evidence type="ECO:0000256" key="11">
    <source>
        <dbReference type="ARBA" id="ARBA00023136"/>
    </source>
</evidence>
<comment type="subunit">
    <text evidence="3">Heterooctamer of two A chains, two B chains, two C chains and two D chains.</text>
</comment>
<evidence type="ECO:0000256" key="4">
    <source>
        <dbReference type="ARBA" id="ARBA00014689"/>
    </source>
</evidence>
<evidence type="ECO:0000256" key="10">
    <source>
        <dbReference type="ARBA" id="ARBA00023002"/>
    </source>
</evidence>
<comment type="subcellular location">
    <subcellularLocation>
        <location evidence="1">Cell membrane</location>
        <topology evidence="1">Multi-pass membrane protein</topology>
    </subcellularLocation>
</comment>
<feature type="transmembrane region" description="Helical" evidence="17">
    <location>
        <begin position="61"/>
        <end position="79"/>
    </location>
</feature>
<evidence type="ECO:0000256" key="8">
    <source>
        <dbReference type="ARBA" id="ARBA00022982"/>
    </source>
</evidence>
<dbReference type="AlphaFoldDB" id="C5WCZ7"/>
<dbReference type="HOGENOM" id="CLU_140945_1_1_6"/>
<evidence type="ECO:0000256" key="7">
    <source>
        <dbReference type="ARBA" id="ARBA00022692"/>
    </source>
</evidence>
<keyword evidence="10" id="KW-0560">Oxidoreductase</keyword>
<sequence length="122" mass="13634">MDLSIYHCLFDGGNLMGIETHTNEHNNVKSYLIGFIFSLILTGIPYGIVMSNKLSKTTMTSVVLTCALLQVVVHLIYFLHLDTKSENGWNILAIVFSLIVILIIVLGSLWIMGHLNHNMMVS</sequence>
<keyword evidence="19" id="KW-1185">Reference proteome</keyword>
<dbReference type="GO" id="GO:0005886">
    <property type="term" value="C:plasma membrane"/>
    <property type="evidence" value="ECO:0007669"/>
    <property type="project" value="UniProtKB-SubCell"/>
</dbReference>
<evidence type="ECO:0000256" key="14">
    <source>
        <dbReference type="ARBA" id="ARBA00030211"/>
    </source>
</evidence>
<evidence type="ECO:0000313" key="19">
    <source>
        <dbReference type="Proteomes" id="UP000061704"/>
    </source>
</evidence>
<keyword evidence="11 17" id="KW-0472">Membrane</keyword>
<dbReference type="NCBIfam" id="TIGR02847">
    <property type="entry name" value="CyoD"/>
    <property type="match status" value="1"/>
</dbReference>
<evidence type="ECO:0000256" key="2">
    <source>
        <dbReference type="ARBA" id="ARBA00008079"/>
    </source>
</evidence>
<evidence type="ECO:0000256" key="15">
    <source>
        <dbReference type="ARBA" id="ARBA00031887"/>
    </source>
</evidence>
<gene>
    <name evidence="18" type="primary">cyoD</name>
    <name evidence="18" type="ORF">ICMP_350</name>
</gene>
<accession>C5WCZ7</accession>
<dbReference type="PANTHER" id="PTHR36835">
    <property type="entry name" value="CYTOCHROME BO(3) UBIQUINOL OXIDASE SUBUNIT 4"/>
    <property type="match status" value="1"/>
</dbReference>
<proteinExistence type="inferred from homology"/>
<keyword evidence="6" id="KW-1003">Cell membrane</keyword>
<evidence type="ECO:0000256" key="17">
    <source>
        <dbReference type="SAM" id="Phobius"/>
    </source>
</evidence>
<keyword evidence="5" id="KW-0813">Transport</keyword>
<comment type="similarity">
    <text evidence="2">Belongs to the cytochrome c oxidase bacterial subunit 4 family.</text>
</comment>
<feature type="transmembrane region" description="Helical" evidence="17">
    <location>
        <begin position="91"/>
        <end position="112"/>
    </location>
</feature>
<dbReference type="InterPro" id="IPR038770">
    <property type="entry name" value="Na+/solute_symporter_sf"/>
</dbReference>
<dbReference type="InterPro" id="IPR014210">
    <property type="entry name" value="Cyt_o_ubiqinol_oxidase_su4"/>
</dbReference>
<dbReference type="Gene3D" id="1.20.1530.20">
    <property type="match status" value="1"/>
</dbReference>
<dbReference type="InterPro" id="IPR005171">
    <property type="entry name" value="Cyt_c_oxidase_su4_prok"/>
</dbReference>
<evidence type="ECO:0000256" key="5">
    <source>
        <dbReference type="ARBA" id="ARBA00022448"/>
    </source>
</evidence>
<evidence type="ECO:0000256" key="13">
    <source>
        <dbReference type="ARBA" id="ARBA00030071"/>
    </source>
</evidence>
<dbReference type="STRING" id="476281.ICMP_350"/>
<name>C5WCZ7_9ENTR</name>
<dbReference type="GO" id="GO:0015990">
    <property type="term" value="P:electron transport coupled proton transport"/>
    <property type="evidence" value="ECO:0007669"/>
    <property type="project" value="InterPro"/>
</dbReference>
<keyword evidence="7 17" id="KW-0812">Transmembrane</keyword>
<dbReference type="KEGG" id="icp:ICMP_350"/>
<evidence type="ECO:0000256" key="16">
    <source>
        <dbReference type="ARBA" id="ARBA00032185"/>
    </source>
</evidence>
<dbReference type="GO" id="GO:0019646">
    <property type="term" value="P:aerobic electron transport chain"/>
    <property type="evidence" value="ECO:0007669"/>
    <property type="project" value="TreeGrafter"/>
</dbReference>
<dbReference type="GO" id="GO:0009319">
    <property type="term" value="C:cytochrome o ubiquinol oxidase complex"/>
    <property type="evidence" value="ECO:0007669"/>
    <property type="project" value="TreeGrafter"/>
</dbReference>
<dbReference type="GO" id="GO:0009486">
    <property type="term" value="F:cytochrome bo3 ubiquinol oxidase activity"/>
    <property type="evidence" value="ECO:0007669"/>
    <property type="project" value="InterPro"/>
</dbReference>
<keyword evidence="9 17" id="KW-1133">Transmembrane helix</keyword>
<comment type="function">
    <text evidence="12">Cytochrome bo(3) ubiquinol terminal oxidase is the component of the aerobic respiratory chain of E.coli that predominates when cells are grown at high aeration. Has proton pump activity across the membrane in addition to electron transfer, pumping 2 protons/electron.</text>
</comment>
<reference evidence="18 19" key="1">
    <citation type="journal article" date="2011" name="Genome Biol. Evol.">
        <title>Reductive evolution of bacterial genome in insect gut environment.</title>
        <authorList>
            <person name="Nikoh N."/>
            <person name="Hosokawa T."/>
            <person name="Ohshima K."/>
            <person name="Hattori M."/>
            <person name="Fukatsu T."/>
        </authorList>
    </citation>
    <scope>NUCLEOTIDE SEQUENCE [LARGE SCALE GENOMIC DNA]</scope>
    <source>
        <strain evidence="18 19">Mpkobe</strain>
    </source>
</reference>
<dbReference type="GO" id="GO:0015078">
    <property type="term" value="F:proton transmembrane transporter activity"/>
    <property type="evidence" value="ECO:0007669"/>
    <property type="project" value="TreeGrafter"/>
</dbReference>
<evidence type="ECO:0000256" key="1">
    <source>
        <dbReference type="ARBA" id="ARBA00004651"/>
    </source>
</evidence>
<evidence type="ECO:0000256" key="12">
    <source>
        <dbReference type="ARBA" id="ARBA00025694"/>
    </source>
</evidence>
<evidence type="ECO:0000256" key="6">
    <source>
        <dbReference type="ARBA" id="ARBA00022475"/>
    </source>
</evidence>
<dbReference type="InterPro" id="IPR050968">
    <property type="entry name" value="Cytochrome_c_oxidase_bac_sub4"/>
</dbReference>
<dbReference type="EMBL" id="AP010872">
    <property type="protein sequence ID" value="BAH83203.1"/>
    <property type="molecule type" value="Genomic_DNA"/>
</dbReference>
<protein>
    <recommendedName>
        <fullName evidence="4">Cytochrome bo(3) ubiquinol oxidase subunit 4</fullName>
    </recommendedName>
    <alternativeName>
        <fullName evidence="16">Cytochrome o ubiquinol oxidase subunit 4</fullName>
    </alternativeName>
    <alternativeName>
        <fullName evidence="13">Oxidase bo(3) subunit 4</fullName>
    </alternativeName>
    <alternativeName>
        <fullName evidence="14">Ubiquinol oxidase polypeptide IV</fullName>
    </alternativeName>
    <alternativeName>
        <fullName evidence="15">Ubiquinol oxidase subunit 4</fullName>
    </alternativeName>
</protein>